<comment type="caution">
    <text evidence="2">The sequence shown here is derived from an EMBL/GenBank/DDBJ whole genome shotgun (WGS) entry which is preliminary data.</text>
</comment>
<evidence type="ECO:0008006" key="4">
    <source>
        <dbReference type="Google" id="ProtNLM"/>
    </source>
</evidence>
<dbReference type="InterPro" id="IPR012337">
    <property type="entry name" value="RNaseH-like_sf"/>
</dbReference>
<sequence length="168" mass="18299">MNVQKYYASQLREKRAATTQSNPRDEVPVTSQVPAQAAQTTADGHFAAQLQATLRNLQQAKFKNDAASRNRSTTQVKTEQSSEKRSPLGRTPPGGSDPQEVLTLVGAQLPISTADHSQPDRQTERVKRVLVDALKSCAHSFLHWSDCLPMAGFAINKSVHASTGHTPL</sequence>
<evidence type="ECO:0000313" key="2">
    <source>
        <dbReference type="EMBL" id="KAE9327634.1"/>
    </source>
</evidence>
<evidence type="ECO:0000313" key="3">
    <source>
        <dbReference type="Proteomes" id="UP000434957"/>
    </source>
</evidence>
<feature type="compositionally biased region" description="Polar residues" evidence="1">
    <location>
        <begin position="29"/>
        <end position="42"/>
    </location>
</feature>
<protein>
    <recommendedName>
        <fullName evidence="4">Integrase catalytic domain-containing protein</fullName>
    </recommendedName>
</protein>
<feature type="region of interest" description="Disordered" evidence="1">
    <location>
        <begin position="1"/>
        <end position="44"/>
    </location>
</feature>
<dbReference type="GO" id="GO:0003676">
    <property type="term" value="F:nucleic acid binding"/>
    <property type="evidence" value="ECO:0007669"/>
    <property type="project" value="InterPro"/>
</dbReference>
<feature type="compositionally biased region" description="Polar residues" evidence="1">
    <location>
        <begin position="69"/>
        <end position="79"/>
    </location>
</feature>
<proteinExistence type="predicted"/>
<gene>
    <name evidence="2" type="ORF">PR003_g15966</name>
</gene>
<dbReference type="AlphaFoldDB" id="A0A6A4F3N3"/>
<name>A0A6A4F3N3_9STRA</name>
<dbReference type="InterPro" id="IPR036397">
    <property type="entry name" value="RNaseH_sf"/>
</dbReference>
<dbReference type="Proteomes" id="UP000434957">
    <property type="component" value="Unassembled WGS sequence"/>
</dbReference>
<evidence type="ECO:0000256" key="1">
    <source>
        <dbReference type="SAM" id="MobiDB-lite"/>
    </source>
</evidence>
<dbReference type="Gene3D" id="3.30.420.10">
    <property type="entry name" value="Ribonuclease H-like superfamily/Ribonuclease H"/>
    <property type="match status" value="1"/>
</dbReference>
<dbReference type="EMBL" id="QXFT01001139">
    <property type="protein sequence ID" value="KAE9327634.1"/>
    <property type="molecule type" value="Genomic_DNA"/>
</dbReference>
<dbReference type="SUPFAM" id="SSF53098">
    <property type="entry name" value="Ribonuclease H-like"/>
    <property type="match status" value="1"/>
</dbReference>
<accession>A0A6A4F3N3</accession>
<reference evidence="2 3" key="1">
    <citation type="submission" date="2018-08" db="EMBL/GenBank/DDBJ databases">
        <title>Genomic investigation of the strawberry pathogen Phytophthora fragariae indicates pathogenicity is determined by transcriptional variation in three key races.</title>
        <authorList>
            <person name="Adams T.M."/>
            <person name="Armitage A.D."/>
            <person name="Sobczyk M.K."/>
            <person name="Bates H.J."/>
            <person name="Dunwell J.M."/>
            <person name="Nellist C.F."/>
            <person name="Harrison R.J."/>
        </authorList>
    </citation>
    <scope>NUCLEOTIDE SEQUENCE [LARGE SCALE GENOMIC DNA]</scope>
    <source>
        <strain evidence="2 3">SCRP333</strain>
    </source>
</reference>
<feature type="region of interest" description="Disordered" evidence="1">
    <location>
        <begin position="61"/>
        <end position="100"/>
    </location>
</feature>
<keyword evidence="3" id="KW-1185">Reference proteome</keyword>
<organism evidence="2 3">
    <name type="scientific">Phytophthora rubi</name>
    <dbReference type="NCBI Taxonomy" id="129364"/>
    <lineage>
        <taxon>Eukaryota</taxon>
        <taxon>Sar</taxon>
        <taxon>Stramenopiles</taxon>
        <taxon>Oomycota</taxon>
        <taxon>Peronosporomycetes</taxon>
        <taxon>Peronosporales</taxon>
        <taxon>Peronosporaceae</taxon>
        <taxon>Phytophthora</taxon>
    </lineage>
</organism>